<gene>
    <name evidence="2" type="ORF">XELAEV_18010252mg</name>
</gene>
<accession>A0A974DTV7</accession>
<protein>
    <submittedName>
        <fullName evidence="2">Uncharacterized protein</fullName>
    </submittedName>
</protein>
<sequence length="138" mass="14921">LLKCAQSYPGRITPLPSPIIGNTSPSLFSDKEDSDCSTAITELLTSIPQPPAQVCGCSGAFQNTEWGAADDQRPEAGSSCFYPSADSEGSEDGEEISYTSEQPLLEISISPTKSSDSENCNRIWHKLHADAAWYLYIK</sequence>
<dbReference type="Proteomes" id="UP000694892">
    <property type="component" value="Chromosome 1S"/>
</dbReference>
<dbReference type="EMBL" id="CM004467">
    <property type="protein sequence ID" value="OCT98024.1"/>
    <property type="molecule type" value="Genomic_DNA"/>
</dbReference>
<dbReference type="AlphaFoldDB" id="A0A974DTV7"/>
<evidence type="ECO:0000313" key="2">
    <source>
        <dbReference type="EMBL" id="OCT98024.1"/>
    </source>
</evidence>
<feature type="non-terminal residue" evidence="2">
    <location>
        <position position="1"/>
    </location>
</feature>
<feature type="compositionally biased region" description="Polar residues" evidence="1">
    <location>
        <begin position="109"/>
        <end position="118"/>
    </location>
</feature>
<feature type="region of interest" description="Disordered" evidence="1">
    <location>
        <begin position="68"/>
        <end position="118"/>
    </location>
</feature>
<evidence type="ECO:0000256" key="1">
    <source>
        <dbReference type="SAM" id="MobiDB-lite"/>
    </source>
</evidence>
<reference evidence="3" key="1">
    <citation type="journal article" date="2016" name="Nature">
        <title>Genome evolution in the allotetraploid frog Xenopus laevis.</title>
        <authorList>
            <person name="Session A.M."/>
            <person name="Uno Y."/>
            <person name="Kwon T."/>
            <person name="Chapman J.A."/>
            <person name="Toyoda A."/>
            <person name="Takahashi S."/>
            <person name="Fukui A."/>
            <person name="Hikosaka A."/>
            <person name="Suzuki A."/>
            <person name="Kondo M."/>
            <person name="van Heeringen S.J."/>
            <person name="Quigley I."/>
            <person name="Heinz S."/>
            <person name="Ogino H."/>
            <person name="Ochi H."/>
            <person name="Hellsten U."/>
            <person name="Lyons J.B."/>
            <person name="Simakov O."/>
            <person name="Putnam N."/>
            <person name="Stites J."/>
            <person name="Kuroki Y."/>
            <person name="Tanaka T."/>
            <person name="Michiue T."/>
            <person name="Watanabe M."/>
            <person name="Bogdanovic O."/>
            <person name="Lister R."/>
            <person name="Georgiou G."/>
            <person name="Paranjpe S.S."/>
            <person name="van Kruijsbergen I."/>
            <person name="Shu S."/>
            <person name="Carlson J."/>
            <person name="Kinoshita T."/>
            <person name="Ohta Y."/>
            <person name="Mawaribuchi S."/>
            <person name="Jenkins J."/>
            <person name="Grimwood J."/>
            <person name="Schmutz J."/>
            <person name="Mitros T."/>
            <person name="Mozaffari S.V."/>
            <person name="Suzuki Y."/>
            <person name="Haramoto Y."/>
            <person name="Yamamoto T.S."/>
            <person name="Takagi C."/>
            <person name="Heald R."/>
            <person name="Miller K."/>
            <person name="Haudenschild C."/>
            <person name="Kitzman J."/>
            <person name="Nakayama T."/>
            <person name="Izutsu Y."/>
            <person name="Robert J."/>
            <person name="Fortriede J."/>
            <person name="Burns K."/>
            <person name="Lotay V."/>
            <person name="Karimi K."/>
            <person name="Yasuoka Y."/>
            <person name="Dichmann D.S."/>
            <person name="Flajnik M.F."/>
            <person name="Houston D.W."/>
            <person name="Shendure J."/>
            <person name="DuPasquier L."/>
            <person name="Vize P.D."/>
            <person name="Zorn A.M."/>
            <person name="Ito M."/>
            <person name="Marcotte E.M."/>
            <person name="Wallingford J.B."/>
            <person name="Ito Y."/>
            <person name="Asashima M."/>
            <person name="Ueno N."/>
            <person name="Matsuda Y."/>
            <person name="Veenstra G.J."/>
            <person name="Fujiyama A."/>
            <person name="Harland R.M."/>
            <person name="Taira M."/>
            <person name="Rokhsar D.S."/>
        </authorList>
    </citation>
    <scope>NUCLEOTIDE SEQUENCE [LARGE SCALE GENOMIC DNA]</scope>
    <source>
        <strain evidence="3">J</strain>
    </source>
</reference>
<organism evidence="2 3">
    <name type="scientific">Xenopus laevis</name>
    <name type="common">African clawed frog</name>
    <dbReference type="NCBI Taxonomy" id="8355"/>
    <lineage>
        <taxon>Eukaryota</taxon>
        <taxon>Metazoa</taxon>
        <taxon>Chordata</taxon>
        <taxon>Craniata</taxon>
        <taxon>Vertebrata</taxon>
        <taxon>Euteleostomi</taxon>
        <taxon>Amphibia</taxon>
        <taxon>Batrachia</taxon>
        <taxon>Anura</taxon>
        <taxon>Pipoidea</taxon>
        <taxon>Pipidae</taxon>
        <taxon>Xenopodinae</taxon>
        <taxon>Xenopus</taxon>
        <taxon>Xenopus</taxon>
    </lineage>
</organism>
<name>A0A974DTV7_XENLA</name>
<proteinExistence type="predicted"/>
<evidence type="ECO:0000313" key="3">
    <source>
        <dbReference type="Proteomes" id="UP000694892"/>
    </source>
</evidence>